<dbReference type="PRINTS" id="PR00260">
    <property type="entry name" value="CHEMTRNSDUCR"/>
</dbReference>
<protein>
    <submittedName>
        <fullName evidence="12">Methyl-accepting chemotaxis protein</fullName>
    </submittedName>
</protein>
<comment type="subcellular location">
    <subcellularLocation>
        <location evidence="1">Membrane</location>
        <topology evidence="1">Multi-pass membrane protein</topology>
    </subcellularLocation>
</comment>
<comment type="similarity">
    <text evidence="6">Belongs to the methyl-accepting chemotaxis (MCP) protein family.</text>
</comment>
<dbReference type="OrthoDB" id="9763018at2"/>
<dbReference type="Pfam" id="PF17201">
    <property type="entry name" value="Cache_3-Cache_2"/>
    <property type="match status" value="1"/>
</dbReference>
<dbReference type="AlphaFoldDB" id="A0A346NNC2"/>
<evidence type="ECO:0000256" key="3">
    <source>
        <dbReference type="ARBA" id="ARBA00022989"/>
    </source>
</evidence>
<dbReference type="FunFam" id="1.10.287.950:FF:000001">
    <property type="entry name" value="Methyl-accepting chemotaxis sensory transducer"/>
    <property type="match status" value="1"/>
</dbReference>
<dbReference type="InterPro" id="IPR033462">
    <property type="entry name" value="Cache_3-Cache_2"/>
</dbReference>
<dbReference type="GO" id="GO:0004888">
    <property type="term" value="F:transmembrane signaling receptor activity"/>
    <property type="evidence" value="ECO:0007669"/>
    <property type="project" value="InterPro"/>
</dbReference>
<proteinExistence type="inferred from homology"/>
<keyword evidence="5 7" id="KW-0807">Transducer</keyword>
<dbReference type="KEGG" id="salm:D0Y50_12120"/>
<dbReference type="InterPro" id="IPR004089">
    <property type="entry name" value="MCPsignal_dom"/>
</dbReference>
<accession>A0A346NNC2</accession>
<evidence type="ECO:0000259" key="10">
    <source>
        <dbReference type="PROSITE" id="PS50111"/>
    </source>
</evidence>
<evidence type="ECO:0000313" key="13">
    <source>
        <dbReference type="Proteomes" id="UP000262073"/>
    </source>
</evidence>
<dbReference type="RefSeq" id="WP_117317185.1">
    <property type="nucleotide sequence ID" value="NZ_CP031769.1"/>
</dbReference>
<dbReference type="Proteomes" id="UP000262073">
    <property type="component" value="Chromosome"/>
</dbReference>
<keyword evidence="13" id="KW-1185">Reference proteome</keyword>
<sequence>MTTPLKKAKTIRQILIQSISLMVVIAGLVISTYLWFAINTEIQEQATEERQDLKEELLGLLSLTDGLMKKQVNAALNVLVAHANRLGAPRIEATSGTTANLYFGDTLMNQSNALVDEVTAQVGGTATVFVRQGNDYVRIATNVTKPDGTRATGTKLNPQGLAIQAINQKKTFVGQVDILGKPYITAYRPIIDSADNVVGILYVGYSADISTLTAAIESASVLSKGYVVLKDDMGRTRAHSNNISEKQLMTAASEPEQWNSQDYPFEAWRYSLTIAYSYDEVSQRVSSRLAALLITLFVSAALLIAVLVWLISRSVAAPLNALTQRINDLTGDDGDLTRRFAAGQTKEINNISVSFNGLLDKLQTTISKTRQATQQISSSCLQLSDISHRSNEAVAQQVMETEQVATAITELNATAQSVAQSAATAETLSVEITGVAGATRELVVNTAGLAKNQRVALSQTAEYSDNLTQLSNNIGSVLAVIEAIADQTNLLALNAAIESARAGEHGRGFAVVSDEVRQLAVRTQESIKEIQSNISKVQNAVVSVNTSVTQCSSLSENVEAQCARIADEIEGLHKKIDSIRNTNVEMASVAEEQSQVTEQLSVNIETIRQSAQDSARFVEETSQLARNTSEMAVAIDHELSHYTV</sequence>
<dbReference type="GO" id="GO:0006935">
    <property type="term" value="P:chemotaxis"/>
    <property type="evidence" value="ECO:0007669"/>
    <property type="project" value="InterPro"/>
</dbReference>
<evidence type="ECO:0000256" key="8">
    <source>
        <dbReference type="SAM" id="Coils"/>
    </source>
</evidence>
<evidence type="ECO:0000256" key="7">
    <source>
        <dbReference type="PROSITE-ProRule" id="PRU00284"/>
    </source>
</evidence>
<dbReference type="PANTHER" id="PTHR32089">
    <property type="entry name" value="METHYL-ACCEPTING CHEMOTAXIS PROTEIN MCPB"/>
    <property type="match status" value="1"/>
</dbReference>
<dbReference type="GO" id="GO:0016020">
    <property type="term" value="C:membrane"/>
    <property type="evidence" value="ECO:0007669"/>
    <property type="project" value="UniProtKB-SubCell"/>
</dbReference>
<dbReference type="EMBL" id="CP031769">
    <property type="protein sequence ID" value="AXR07029.1"/>
    <property type="molecule type" value="Genomic_DNA"/>
</dbReference>
<dbReference type="SMART" id="SM00304">
    <property type="entry name" value="HAMP"/>
    <property type="match status" value="1"/>
</dbReference>
<name>A0A346NNC2_9ALTE</name>
<dbReference type="PROSITE" id="PS50111">
    <property type="entry name" value="CHEMOTAXIS_TRANSDUC_2"/>
    <property type="match status" value="1"/>
</dbReference>
<dbReference type="Pfam" id="PF00015">
    <property type="entry name" value="MCPsignal"/>
    <property type="match status" value="1"/>
</dbReference>
<keyword evidence="8" id="KW-0175">Coiled coil</keyword>
<gene>
    <name evidence="12" type="ORF">D0Y50_12120</name>
</gene>
<keyword evidence="2 9" id="KW-0812">Transmembrane</keyword>
<evidence type="ECO:0000256" key="1">
    <source>
        <dbReference type="ARBA" id="ARBA00004141"/>
    </source>
</evidence>
<evidence type="ECO:0000259" key="11">
    <source>
        <dbReference type="PROSITE" id="PS50885"/>
    </source>
</evidence>
<reference evidence="12 13" key="1">
    <citation type="submission" date="2018-08" db="EMBL/GenBank/DDBJ databases">
        <title>Salinimonas sediminis sp. nov., a piezophilic bacterium isolated from a deep-sea sediment sample from the New Britain Trench.</title>
        <authorList>
            <person name="Cao J."/>
        </authorList>
    </citation>
    <scope>NUCLEOTIDE SEQUENCE [LARGE SCALE GENOMIC DNA]</scope>
    <source>
        <strain evidence="12 13">N102</strain>
    </source>
</reference>
<keyword evidence="3 9" id="KW-1133">Transmembrane helix</keyword>
<feature type="domain" description="Methyl-accepting transducer" evidence="10">
    <location>
        <begin position="372"/>
        <end position="608"/>
    </location>
</feature>
<keyword evidence="4 9" id="KW-0472">Membrane</keyword>
<evidence type="ECO:0000313" key="12">
    <source>
        <dbReference type="EMBL" id="AXR07029.1"/>
    </source>
</evidence>
<dbReference type="PANTHER" id="PTHR32089:SF119">
    <property type="entry name" value="METHYL-ACCEPTING CHEMOTAXIS PROTEIN CTPL"/>
    <property type="match status" value="1"/>
</dbReference>
<dbReference type="SUPFAM" id="SSF58104">
    <property type="entry name" value="Methyl-accepting chemotaxis protein (MCP) signaling domain"/>
    <property type="match status" value="1"/>
</dbReference>
<dbReference type="PROSITE" id="PS50885">
    <property type="entry name" value="HAMP"/>
    <property type="match status" value="1"/>
</dbReference>
<organism evidence="12 13">
    <name type="scientific">Salinimonas sediminis</name>
    <dbReference type="NCBI Taxonomy" id="2303538"/>
    <lineage>
        <taxon>Bacteria</taxon>
        <taxon>Pseudomonadati</taxon>
        <taxon>Pseudomonadota</taxon>
        <taxon>Gammaproteobacteria</taxon>
        <taxon>Alteromonadales</taxon>
        <taxon>Alteromonadaceae</taxon>
        <taxon>Alteromonas/Salinimonas group</taxon>
        <taxon>Salinimonas</taxon>
    </lineage>
</organism>
<dbReference type="Pfam" id="PF00672">
    <property type="entry name" value="HAMP"/>
    <property type="match status" value="1"/>
</dbReference>
<dbReference type="InterPro" id="IPR029151">
    <property type="entry name" value="Sensor-like_sf"/>
</dbReference>
<feature type="coiled-coil region" evidence="8">
    <location>
        <begin position="520"/>
        <end position="575"/>
    </location>
</feature>
<dbReference type="GO" id="GO:0007165">
    <property type="term" value="P:signal transduction"/>
    <property type="evidence" value="ECO:0007669"/>
    <property type="project" value="UniProtKB-KW"/>
</dbReference>
<dbReference type="SUPFAM" id="SSF103190">
    <property type="entry name" value="Sensory domain-like"/>
    <property type="match status" value="1"/>
</dbReference>
<feature type="transmembrane region" description="Helical" evidence="9">
    <location>
        <begin position="289"/>
        <end position="311"/>
    </location>
</feature>
<dbReference type="SMART" id="SM00283">
    <property type="entry name" value="MA"/>
    <property type="match status" value="1"/>
</dbReference>
<evidence type="ECO:0000256" key="9">
    <source>
        <dbReference type="SAM" id="Phobius"/>
    </source>
</evidence>
<evidence type="ECO:0000256" key="4">
    <source>
        <dbReference type="ARBA" id="ARBA00023136"/>
    </source>
</evidence>
<evidence type="ECO:0000256" key="5">
    <source>
        <dbReference type="ARBA" id="ARBA00023224"/>
    </source>
</evidence>
<dbReference type="Gene3D" id="1.10.287.950">
    <property type="entry name" value="Methyl-accepting chemotaxis protein"/>
    <property type="match status" value="1"/>
</dbReference>
<dbReference type="InterPro" id="IPR004090">
    <property type="entry name" value="Chemotax_Me-accpt_rcpt"/>
</dbReference>
<feature type="transmembrane region" description="Helical" evidence="9">
    <location>
        <begin position="14"/>
        <end position="36"/>
    </location>
</feature>
<evidence type="ECO:0000256" key="6">
    <source>
        <dbReference type="ARBA" id="ARBA00029447"/>
    </source>
</evidence>
<feature type="domain" description="HAMP" evidence="11">
    <location>
        <begin position="313"/>
        <end position="367"/>
    </location>
</feature>
<evidence type="ECO:0000256" key="2">
    <source>
        <dbReference type="ARBA" id="ARBA00022692"/>
    </source>
</evidence>
<dbReference type="InterPro" id="IPR003660">
    <property type="entry name" value="HAMP_dom"/>
</dbReference>